<gene>
    <name evidence="3" type="ORF">PAXINDRAFT_84091</name>
</gene>
<organism evidence="3 4">
    <name type="scientific">Paxillus involutus ATCC 200175</name>
    <dbReference type="NCBI Taxonomy" id="664439"/>
    <lineage>
        <taxon>Eukaryota</taxon>
        <taxon>Fungi</taxon>
        <taxon>Dikarya</taxon>
        <taxon>Basidiomycota</taxon>
        <taxon>Agaricomycotina</taxon>
        <taxon>Agaricomycetes</taxon>
        <taxon>Agaricomycetidae</taxon>
        <taxon>Boletales</taxon>
        <taxon>Paxilineae</taxon>
        <taxon>Paxillaceae</taxon>
        <taxon>Paxillus</taxon>
    </lineage>
</organism>
<protein>
    <submittedName>
        <fullName evidence="3">Uncharacterized protein</fullName>
    </submittedName>
</protein>
<evidence type="ECO:0000313" key="4">
    <source>
        <dbReference type="Proteomes" id="UP000053647"/>
    </source>
</evidence>
<feature type="transmembrane region" description="Helical" evidence="1">
    <location>
        <begin position="216"/>
        <end position="238"/>
    </location>
</feature>
<feature type="transmembrane region" description="Helical" evidence="1">
    <location>
        <begin position="83"/>
        <end position="107"/>
    </location>
</feature>
<dbReference type="PANTHER" id="PTHR35043:SF8">
    <property type="entry name" value="DUF4220 DOMAIN-CONTAINING PROTEIN"/>
    <property type="match status" value="1"/>
</dbReference>
<dbReference type="PANTHER" id="PTHR35043">
    <property type="entry name" value="TRANSCRIPTION FACTOR DOMAIN-CONTAINING PROTEIN"/>
    <property type="match status" value="1"/>
</dbReference>
<dbReference type="HOGENOM" id="CLU_022883_6_0_1"/>
<feature type="signal peptide" evidence="2">
    <location>
        <begin position="1"/>
        <end position="22"/>
    </location>
</feature>
<feature type="transmembrane region" description="Helical" evidence="1">
    <location>
        <begin position="259"/>
        <end position="280"/>
    </location>
</feature>
<evidence type="ECO:0000313" key="3">
    <source>
        <dbReference type="EMBL" id="KIJ11692.1"/>
    </source>
</evidence>
<dbReference type="Proteomes" id="UP000053647">
    <property type="component" value="Unassembled WGS sequence"/>
</dbReference>
<keyword evidence="1" id="KW-0812">Transmembrane</keyword>
<evidence type="ECO:0000256" key="1">
    <source>
        <dbReference type="SAM" id="Phobius"/>
    </source>
</evidence>
<feature type="non-terminal residue" evidence="3">
    <location>
        <position position="1"/>
    </location>
</feature>
<feature type="transmembrane region" description="Helical" evidence="1">
    <location>
        <begin position="187"/>
        <end position="204"/>
    </location>
</feature>
<dbReference type="OrthoDB" id="9451547at2759"/>
<reference evidence="4" key="2">
    <citation type="submission" date="2015-01" db="EMBL/GenBank/DDBJ databases">
        <title>Evolutionary Origins and Diversification of the Mycorrhizal Mutualists.</title>
        <authorList>
            <consortium name="DOE Joint Genome Institute"/>
            <consortium name="Mycorrhizal Genomics Consortium"/>
            <person name="Kohler A."/>
            <person name="Kuo A."/>
            <person name="Nagy L.G."/>
            <person name="Floudas D."/>
            <person name="Copeland A."/>
            <person name="Barry K.W."/>
            <person name="Cichocki N."/>
            <person name="Veneault-Fourrey C."/>
            <person name="LaButti K."/>
            <person name="Lindquist E.A."/>
            <person name="Lipzen A."/>
            <person name="Lundell T."/>
            <person name="Morin E."/>
            <person name="Murat C."/>
            <person name="Riley R."/>
            <person name="Ohm R."/>
            <person name="Sun H."/>
            <person name="Tunlid A."/>
            <person name="Henrissat B."/>
            <person name="Grigoriev I.V."/>
            <person name="Hibbett D.S."/>
            <person name="Martin F."/>
        </authorList>
    </citation>
    <scope>NUCLEOTIDE SEQUENCE [LARGE SCALE GENOMIC DNA]</scope>
    <source>
        <strain evidence="4">ATCC 200175</strain>
    </source>
</reference>
<sequence>WTRTHGFFLLMGGFILQDGVQRRGLIGYRQSWEQLKNAETVIPKITKKEIMDKSKSDGLGNALLVLQLSWFILQVIARAMNGLAITLLEIDTLALAALSLPLFFFWWSKPLAPECPHIFYTHVPQTFRFVTNPIYSTSSGNFIVNVGDIRYRTEIPHRQDGDIPVSHRVIDWEDEIFGPGVSKEDDAPALLIVWIILGALHLIAWDFQFPSQVEKIIWRVASLTLIATPCFLFLAEVFEITDSTRVYYLDFDDMDITRSILLSVGVVARLVLMVLMFASLRDLPASAYETVPWTTYVPHL</sequence>
<keyword evidence="1" id="KW-1133">Transmembrane helix</keyword>
<keyword evidence="4" id="KW-1185">Reference proteome</keyword>
<keyword evidence="2" id="KW-0732">Signal</keyword>
<proteinExistence type="predicted"/>
<feature type="chain" id="PRO_5002203801" evidence="2">
    <location>
        <begin position="23"/>
        <end position="300"/>
    </location>
</feature>
<keyword evidence="1" id="KW-0472">Membrane</keyword>
<name>A0A0C9TVE9_PAXIN</name>
<dbReference type="EMBL" id="KN819374">
    <property type="protein sequence ID" value="KIJ11692.1"/>
    <property type="molecule type" value="Genomic_DNA"/>
</dbReference>
<reference evidence="3 4" key="1">
    <citation type="submission" date="2014-06" db="EMBL/GenBank/DDBJ databases">
        <authorList>
            <consortium name="DOE Joint Genome Institute"/>
            <person name="Kuo A."/>
            <person name="Kohler A."/>
            <person name="Nagy L.G."/>
            <person name="Floudas D."/>
            <person name="Copeland A."/>
            <person name="Barry K.W."/>
            <person name="Cichocki N."/>
            <person name="Veneault-Fourrey C."/>
            <person name="LaButti K."/>
            <person name="Lindquist E.A."/>
            <person name="Lipzen A."/>
            <person name="Lundell T."/>
            <person name="Morin E."/>
            <person name="Murat C."/>
            <person name="Sun H."/>
            <person name="Tunlid A."/>
            <person name="Henrissat B."/>
            <person name="Grigoriev I.V."/>
            <person name="Hibbett D.S."/>
            <person name="Martin F."/>
            <person name="Nordberg H.P."/>
            <person name="Cantor M.N."/>
            <person name="Hua S.X."/>
        </authorList>
    </citation>
    <scope>NUCLEOTIDE SEQUENCE [LARGE SCALE GENOMIC DNA]</scope>
    <source>
        <strain evidence="3 4">ATCC 200175</strain>
    </source>
</reference>
<dbReference type="AlphaFoldDB" id="A0A0C9TVE9"/>
<evidence type="ECO:0000256" key="2">
    <source>
        <dbReference type="SAM" id="SignalP"/>
    </source>
</evidence>
<accession>A0A0C9TVE9</accession>